<dbReference type="RefSeq" id="WP_184213355.1">
    <property type="nucleotide sequence ID" value="NZ_JACHIP010000001.1"/>
</dbReference>
<accession>A0A7W7Z975</accession>
<comment type="caution">
    <text evidence="1">The sequence shown here is derived from an EMBL/GenBank/DDBJ whole genome shotgun (WGS) entry which is preliminary data.</text>
</comment>
<dbReference type="PROSITE" id="PS51257">
    <property type="entry name" value="PROKAR_LIPOPROTEIN"/>
    <property type="match status" value="1"/>
</dbReference>
<evidence type="ECO:0000313" key="2">
    <source>
        <dbReference type="Proteomes" id="UP000540989"/>
    </source>
</evidence>
<organism evidence="1 2">
    <name type="scientific">Granulicella aggregans</name>
    <dbReference type="NCBI Taxonomy" id="474949"/>
    <lineage>
        <taxon>Bacteria</taxon>
        <taxon>Pseudomonadati</taxon>
        <taxon>Acidobacteriota</taxon>
        <taxon>Terriglobia</taxon>
        <taxon>Terriglobales</taxon>
        <taxon>Acidobacteriaceae</taxon>
        <taxon>Granulicella</taxon>
    </lineage>
</organism>
<keyword evidence="2" id="KW-1185">Reference proteome</keyword>
<proteinExistence type="predicted"/>
<reference evidence="1 2" key="1">
    <citation type="submission" date="2020-08" db="EMBL/GenBank/DDBJ databases">
        <title>Genomic Encyclopedia of Type Strains, Phase IV (KMG-V): Genome sequencing to study the core and pangenomes of soil and plant-associated prokaryotes.</title>
        <authorList>
            <person name="Whitman W."/>
        </authorList>
    </citation>
    <scope>NUCLEOTIDE SEQUENCE [LARGE SCALE GENOMIC DNA]</scope>
    <source>
        <strain evidence="1 2">M8UP14</strain>
    </source>
</reference>
<name>A0A7W7Z975_9BACT</name>
<evidence type="ECO:0000313" key="1">
    <source>
        <dbReference type="EMBL" id="MBB5055585.1"/>
    </source>
</evidence>
<dbReference type="Proteomes" id="UP000540989">
    <property type="component" value="Unassembled WGS sequence"/>
</dbReference>
<sequence length="434" mass="45246">MQTTFRGSRWIALAVTSGFLGCGTGAPDNSANLSPLPPVITPASTTTYAGVDNPGYYSVILDDVQKQFSYQAITFPAAAQAGYFNETDGVMNFGNTSGAQRGLAVEQPGSAGVLRPGDVTAFPVPLVAQSDCFAIIGRLRYIYLTMGPHAASGTADESSLTPAYGTFTTSTSTDGKSWTFGDNHGYQIPYYGAGSAQTENGTDPLTYAATCASSNGVGTIAANPSAVFVTPQDSPASNPTFHFNPNGLFVEDRSPTQAPAMTRSALYGEIGMAVPNFPISTTDLATGTYRGLVYEFDPSSDSRTHAVSFTPPTDKSSTLAGGMYANDNLTQTPATTYTITLGTQDAALNGLFTSAQLSVLDPNGVCPRVAQDAGTAPFIKAGFNPSGSPVCLSRGVAIASKIAGKYVIYFSSYDASNSGSADVTQLIQFYLYQQ</sequence>
<gene>
    <name evidence="1" type="ORF">HDF16_000254</name>
</gene>
<protein>
    <submittedName>
        <fullName evidence="1">Uncharacterized protein</fullName>
    </submittedName>
</protein>
<dbReference type="AlphaFoldDB" id="A0A7W7Z975"/>
<dbReference type="EMBL" id="JACHIP010000001">
    <property type="protein sequence ID" value="MBB5055585.1"/>
    <property type="molecule type" value="Genomic_DNA"/>
</dbReference>